<evidence type="ECO:0000256" key="24">
    <source>
        <dbReference type="PIRSR" id="PIRSR039102-2"/>
    </source>
</evidence>
<accession>A0A6S6QMC8</accession>
<evidence type="ECO:0000256" key="23">
    <source>
        <dbReference type="PIRSR" id="PIRSR039102-1"/>
    </source>
</evidence>
<keyword evidence="11" id="KW-0067">ATP-binding</keyword>
<dbReference type="HAMAP" id="MF_00047">
    <property type="entry name" value="Dala_Dala_lig"/>
    <property type="match status" value="1"/>
</dbReference>
<evidence type="ECO:0000256" key="21">
    <source>
        <dbReference type="ARBA" id="ARBA00077154"/>
    </source>
</evidence>
<dbReference type="PROSITE" id="PS50975">
    <property type="entry name" value="ATP_GRASP"/>
    <property type="match status" value="1"/>
</dbReference>
<protein>
    <recommendedName>
        <fullName evidence="19 22">D-alanine--D-alanine ligase</fullName>
        <ecNumber evidence="6 22">6.3.2.4</ecNumber>
    </recommendedName>
    <alternativeName>
        <fullName evidence="21 22">D-Ala-D-Ala ligase</fullName>
    </alternativeName>
    <alternativeName>
        <fullName evidence="20 22">D-alanylalanine synthetase</fullName>
    </alternativeName>
</protein>
<feature type="binding site" evidence="24">
    <location>
        <begin position="218"/>
        <end position="225"/>
    </location>
    <ligand>
        <name>ATP</name>
        <dbReference type="ChEBI" id="CHEBI:30616"/>
    </ligand>
</feature>
<evidence type="ECO:0000256" key="4">
    <source>
        <dbReference type="ARBA" id="ARBA00004752"/>
    </source>
</evidence>
<keyword evidence="8 22" id="KW-0436">Ligase</keyword>
<comment type="pathway">
    <text evidence="18">Glycan biosynthesis.</text>
</comment>
<evidence type="ECO:0000256" key="3">
    <source>
        <dbReference type="ARBA" id="ARBA00004496"/>
    </source>
</evidence>
<dbReference type="InterPro" id="IPR005905">
    <property type="entry name" value="D_ala_D_ala"/>
</dbReference>
<comment type="cofactor">
    <cofactor evidence="25">
        <name>Mg(2+)</name>
        <dbReference type="ChEBI" id="CHEBI:18420"/>
    </cofactor>
    <cofactor evidence="25">
        <name>Mn(2+)</name>
        <dbReference type="ChEBI" id="CHEBI:29035"/>
    </cofactor>
    <text evidence="25">Binds 2 magnesium or manganese ions per subunit.</text>
</comment>
<name>A0A6S6QMC8_9FIRM</name>
<evidence type="ECO:0000256" key="18">
    <source>
        <dbReference type="ARBA" id="ARBA00060592"/>
    </source>
</evidence>
<dbReference type="GO" id="GO:0005524">
    <property type="term" value="F:ATP binding"/>
    <property type="evidence" value="ECO:0007669"/>
    <property type="project" value="UniProtKB-UniRule"/>
</dbReference>
<keyword evidence="14 22" id="KW-0573">Peptidoglycan synthesis</keyword>
<keyword evidence="27" id="KW-1185">Reference proteome</keyword>
<dbReference type="EC" id="6.3.2.4" evidence="6 22"/>
<feature type="binding site" evidence="25">
    <location>
        <position position="313"/>
    </location>
    <ligand>
        <name>Mg(2+)</name>
        <dbReference type="ChEBI" id="CHEBI:18420"/>
        <label>2</label>
    </ligand>
</feature>
<dbReference type="SUPFAM" id="SSF52440">
    <property type="entry name" value="PreATP-grasp domain"/>
    <property type="match status" value="1"/>
</dbReference>
<evidence type="ECO:0000256" key="20">
    <source>
        <dbReference type="ARBA" id="ARBA00076288"/>
    </source>
</evidence>
<dbReference type="RefSeq" id="WP_184093078.1">
    <property type="nucleotide sequence ID" value="NZ_AP023367.1"/>
</dbReference>
<dbReference type="Gene3D" id="3.30.470.20">
    <property type="entry name" value="ATP-grasp fold, B domain"/>
    <property type="match status" value="1"/>
</dbReference>
<sequence>MNKKTVAVLFGGRSSEHEVSCVSAKTIISNINRDLYEVIIVGITKEGKWIKVNSIEDITSGKWKNGTTTAVISPDATQKAVLFLEGNKVNIEKVDVVFPVLHGLNGEDGTVQGLLELAGIPYVGCGVVASGVSMDKLFTKIIADSLGIRQAKYAAVLKKELEQIHKVTEKIESVLPYPVFIKPSNAGSSRGVSKATNREELIAGLYAAAEHDRKILVEETIIGREIECAVLGGNEPRASGVGEIIAAADFYDYDAKYNNEESKTIISPELPGNATETVRDFAVKIFKAVDGYGLSRVDFFVINDGEVIFNEINTMPGFTAISMYPKLWEAKGIGKPQLIEKLLQLAFARAAEAGGENDGQ</sequence>
<dbReference type="NCBIfam" id="NF002528">
    <property type="entry name" value="PRK01966.1-4"/>
    <property type="match status" value="1"/>
</dbReference>
<evidence type="ECO:0000256" key="9">
    <source>
        <dbReference type="ARBA" id="ARBA00022723"/>
    </source>
</evidence>
<evidence type="ECO:0000256" key="25">
    <source>
        <dbReference type="PIRSR" id="PIRSR039102-3"/>
    </source>
</evidence>
<keyword evidence="7 22" id="KW-0963">Cytoplasm</keyword>
<dbReference type="PROSITE" id="PS00843">
    <property type="entry name" value="DALA_DALA_LIGASE_1"/>
    <property type="match status" value="1"/>
</dbReference>
<evidence type="ECO:0000313" key="26">
    <source>
        <dbReference type="EMBL" id="BCJ92503.1"/>
    </source>
</evidence>
<comment type="similarity">
    <text evidence="5 22">Belongs to the D-alanine--D-alanine ligase family.</text>
</comment>
<feature type="binding site" evidence="24">
    <location>
        <begin position="180"/>
        <end position="182"/>
    </location>
    <ligand>
        <name>ATP</name>
        <dbReference type="ChEBI" id="CHEBI:30616"/>
    </ligand>
</feature>
<dbReference type="PROSITE" id="PS00844">
    <property type="entry name" value="DALA_DALA_LIGASE_2"/>
    <property type="match status" value="1"/>
</dbReference>
<evidence type="ECO:0000256" key="8">
    <source>
        <dbReference type="ARBA" id="ARBA00022598"/>
    </source>
</evidence>
<comment type="cofactor">
    <cofactor evidence="1">
        <name>Mn(2+)</name>
        <dbReference type="ChEBI" id="CHEBI:29035"/>
    </cofactor>
</comment>
<dbReference type="Pfam" id="PF01820">
    <property type="entry name" value="Dala_Dala_lig_N"/>
    <property type="match status" value="1"/>
</dbReference>
<dbReference type="UniPathway" id="UPA00219"/>
<dbReference type="Gene3D" id="3.30.1490.20">
    <property type="entry name" value="ATP-grasp fold, A domain"/>
    <property type="match status" value="1"/>
</dbReference>
<dbReference type="InterPro" id="IPR000291">
    <property type="entry name" value="D-Ala_lig_Van_CS"/>
</dbReference>
<dbReference type="InterPro" id="IPR013815">
    <property type="entry name" value="ATP_grasp_subdomain_1"/>
</dbReference>
<comment type="function">
    <text evidence="2 22">Cell wall formation.</text>
</comment>
<dbReference type="FunFam" id="3.30.1490.20:FF:000007">
    <property type="entry name" value="D-alanine--D-alanine ligase"/>
    <property type="match status" value="1"/>
</dbReference>
<evidence type="ECO:0000256" key="22">
    <source>
        <dbReference type="HAMAP-Rule" id="MF_00047"/>
    </source>
</evidence>
<dbReference type="PANTHER" id="PTHR23132">
    <property type="entry name" value="D-ALANINE--D-ALANINE LIGASE"/>
    <property type="match status" value="1"/>
</dbReference>
<keyword evidence="9 25" id="KW-0479">Metal-binding</keyword>
<comment type="catalytic activity">
    <reaction evidence="17 22">
        <text>2 D-alanine + ATP = D-alanyl-D-alanine + ADP + phosphate + H(+)</text>
        <dbReference type="Rhea" id="RHEA:11224"/>
        <dbReference type="ChEBI" id="CHEBI:15378"/>
        <dbReference type="ChEBI" id="CHEBI:30616"/>
        <dbReference type="ChEBI" id="CHEBI:43474"/>
        <dbReference type="ChEBI" id="CHEBI:57416"/>
        <dbReference type="ChEBI" id="CHEBI:57822"/>
        <dbReference type="ChEBI" id="CHEBI:456216"/>
        <dbReference type="EC" id="6.3.2.4"/>
    </reaction>
</comment>
<dbReference type="Pfam" id="PF07478">
    <property type="entry name" value="Dala_Dala_lig_C"/>
    <property type="match status" value="1"/>
</dbReference>
<dbReference type="FunFam" id="3.30.470.20:FF:000008">
    <property type="entry name" value="D-alanine--D-alanine ligase"/>
    <property type="match status" value="1"/>
</dbReference>
<dbReference type="PIRSF" id="PIRSF039102">
    <property type="entry name" value="Ddl/VanB"/>
    <property type="match status" value="1"/>
</dbReference>
<feature type="binding site" evidence="25">
    <location>
        <position position="311"/>
    </location>
    <ligand>
        <name>Mg(2+)</name>
        <dbReference type="ChEBI" id="CHEBI:18420"/>
        <label>2</label>
    </ligand>
</feature>
<evidence type="ECO:0000256" key="16">
    <source>
        <dbReference type="ARBA" id="ARBA00023316"/>
    </source>
</evidence>
<keyword evidence="10 24" id="KW-0547">Nucleotide-binding</keyword>
<keyword evidence="13 22" id="KW-0133">Cell shape</keyword>
<keyword evidence="16 22" id="KW-0961">Cell wall biogenesis/degradation</keyword>
<proteinExistence type="inferred from homology"/>
<feature type="binding site" evidence="25">
    <location>
        <position position="298"/>
    </location>
    <ligand>
        <name>Mg(2+)</name>
        <dbReference type="ChEBI" id="CHEBI:18420"/>
        <label>1</label>
    </ligand>
</feature>
<feature type="binding site" evidence="24">
    <location>
        <begin position="310"/>
        <end position="311"/>
    </location>
    <ligand>
        <name>ATP</name>
        <dbReference type="ChEBI" id="CHEBI:30616"/>
    </ligand>
</feature>
<feature type="binding site" evidence="24">
    <location>
        <begin position="188"/>
        <end position="189"/>
    </location>
    <ligand>
        <name>ATP</name>
        <dbReference type="ChEBI" id="CHEBI:30616"/>
    </ligand>
</feature>
<feature type="active site" evidence="23">
    <location>
        <position position="322"/>
    </location>
</feature>
<evidence type="ECO:0000256" key="7">
    <source>
        <dbReference type="ARBA" id="ARBA00022490"/>
    </source>
</evidence>
<dbReference type="Proteomes" id="UP000515561">
    <property type="component" value="Chromosome"/>
</dbReference>
<dbReference type="SUPFAM" id="SSF56059">
    <property type="entry name" value="Glutathione synthetase ATP-binding domain-like"/>
    <property type="match status" value="1"/>
</dbReference>
<evidence type="ECO:0000256" key="1">
    <source>
        <dbReference type="ARBA" id="ARBA00001936"/>
    </source>
</evidence>
<evidence type="ECO:0000256" key="11">
    <source>
        <dbReference type="ARBA" id="ARBA00022840"/>
    </source>
</evidence>
<comment type="subcellular location">
    <subcellularLocation>
        <location evidence="3 22">Cytoplasm</location>
    </subcellularLocation>
</comment>
<dbReference type="GO" id="GO:0009252">
    <property type="term" value="P:peptidoglycan biosynthetic process"/>
    <property type="evidence" value="ECO:0007669"/>
    <property type="project" value="UniProtKB-UniRule"/>
</dbReference>
<organism evidence="26 27">
    <name type="scientific">Anaerocolumna cellulosilytica</name>
    <dbReference type="NCBI Taxonomy" id="433286"/>
    <lineage>
        <taxon>Bacteria</taxon>
        <taxon>Bacillati</taxon>
        <taxon>Bacillota</taxon>
        <taxon>Clostridia</taxon>
        <taxon>Lachnospirales</taxon>
        <taxon>Lachnospiraceae</taxon>
        <taxon>Anaerocolumna</taxon>
    </lineage>
</organism>
<dbReference type="InterPro" id="IPR011095">
    <property type="entry name" value="Dala_Dala_lig_C"/>
</dbReference>
<keyword evidence="15 25" id="KW-0464">Manganese</keyword>
<evidence type="ECO:0000256" key="17">
    <source>
        <dbReference type="ARBA" id="ARBA00047614"/>
    </source>
</evidence>
<reference evidence="26 27" key="1">
    <citation type="journal article" date="2016" name="Int. J. Syst. Evol. Microbiol.">
        <title>Descriptions of Anaerotaenia torta gen. nov., sp. nov. and Anaerocolumna cellulosilytica gen. nov., sp. nov. isolated from a methanogenic reactor of cattle waste.</title>
        <authorList>
            <person name="Uek A."/>
            <person name="Ohtaki Y."/>
            <person name="Kaku N."/>
            <person name="Ueki K."/>
        </authorList>
    </citation>
    <scope>NUCLEOTIDE SEQUENCE [LARGE SCALE GENOMIC DNA]</scope>
    <source>
        <strain evidence="26 27">SN021</strain>
    </source>
</reference>
<dbReference type="GO" id="GO:0071555">
    <property type="term" value="P:cell wall organization"/>
    <property type="evidence" value="ECO:0007669"/>
    <property type="project" value="UniProtKB-KW"/>
</dbReference>
<evidence type="ECO:0000256" key="6">
    <source>
        <dbReference type="ARBA" id="ARBA00012216"/>
    </source>
</evidence>
<dbReference type="GO" id="GO:0008716">
    <property type="term" value="F:D-alanine-D-alanine ligase activity"/>
    <property type="evidence" value="ECO:0007669"/>
    <property type="project" value="UniProtKB-UniRule"/>
</dbReference>
<dbReference type="AlphaFoldDB" id="A0A6S6QMC8"/>
<dbReference type="GO" id="GO:0008360">
    <property type="term" value="P:regulation of cell shape"/>
    <property type="evidence" value="ECO:0007669"/>
    <property type="project" value="UniProtKB-KW"/>
</dbReference>
<dbReference type="PANTHER" id="PTHR23132:SF25">
    <property type="entry name" value="D-ALANINE--D-ALANINE LIGASE A"/>
    <property type="match status" value="1"/>
</dbReference>
<dbReference type="KEGG" id="acel:acsn021_00720"/>
<keyword evidence="12 25" id="KW-0460">Magnesium</keyword>
<gene>
    <name evidence="22 26" type="primary">ddl</name>
    <name evidence="26" type="ORF">acsn021_00720</name>
</gene>
<feature type="active site" evidence="23">
    <location>
        <position position="188"/>
    </location>
</feature>
<dbReference type="Gene3D" id="3.40.50.20">
    <property type="match status" value="1"/>
</dbReference>
<dbReference type="InterPro" id="IPR011761">
    <property type="entry name" value="ATP-grasp"/>
</dbReference>
<dbReference type="NCBIfam" id="TIGR01205">
    <property type="entry name" value="D_ala_D_alaTIGR"/>
    <property type="match status" value="1"/>
</dbReference>
<evidence type="ECO:0000256" key="10">
    <source>
        <dbReference type="ARBA" id="ARBA00022741"/>
    </source>
</evidence>
<dbReference type="GO" id="GO:0046872">
    <property type="term" value="F:metal ion binding"/>
    <property type="evidence" value="ECO:0007669"/>
    <property type="project" value="UniProtKB-KW"/>
</dbReference>
<comment type="pathway">
    <text evidence="4 22">Cell wall biogenesis; peptidoglycan biosynthesis.</text>
</comment>
<feature type="active site" evidence="23">
    <location>
        <position position="16"/>
    </location>
</feature>
<dbReference type="GO" id="GO:0005829">
    <property type="term" value="C:cytosol"/>
    <property type="evidence" value="ECO:0007669"/>
    <property type="project" value="TreeGrafter"/>
</dbReference>
<dbReference type="InterPro" id="IPR011127">
    <property type="entry name" value="Dala_Dala_lig_N"/>
</dbReference>
<evidence type="ECO:0000313" key="27">
    <source>
        <dbReference type="Proteomes" id="UP000515561"/>
    </source>
</evidence>
<evidence type="ECO:0000256" key="15">
    <source>
        <dbReference type="ARBA" id="ARBA00023211"/>
    </source>
</evidence>
<dbReference type="EMBL" id="AP023367">
    <property type="protein sequence ID" value="BCJ92503.1"/>
    <property type="molecule type" value="Genomic_DNA"/>
</dbReference>
<evidence type="ECO:0000256" key="13">
    <source>
        <dbReference type="ARBA" id="ARBA00022960"/>
    </source>
</evidence>
<evidence type="ECO:0000256" key="14">
    <source>
        <dbReference type="ARBA" id="ARBA00022984"/>
    </source>
</evidence>
<evidence type="ECO:0000256" key="5">
    <source>
        <dbReference type="ARBA" id="ARBA00010871"/>
    </source>
</evidence>
<evidence type="ECO:0000256" key="2">
    <source>
        <dbReference type="ARBA" id="ARBA00003921"/>
    </source>
</evidence>
<dbReference type="InterPro" id="IPR016185">
    <property type="entry name" value="PreATP-grasp_dom_sf"/>
</dbReference>
<feature type="binding site" evidence="24">
    <location>
        <position position="136"/>
    </location>
    <ligand>
        <name>ATP</name>
        <dbReference type="ChEBI" id="CHEBI:30616"/>
    </ligand>
</feature>
<evidence type="ECO:0000256" key="19">
    <source>
        <dbReference type="ARBA" id="ARBA00068427"/>
    </source>
</evidence>
<evidence type="ECO:0000256" key="12">
    <source>
        <dbReference type="ARBA" id="ARBA00022842"/>
    </source>
</evidence>
<feature type="binding site" evidence="25">
    <location>
        <position position="311"/>
    </location>
    <ligand>
        <name>Mg(2+)</name>
        <dbReference type="ChEBI" id="CHEBI:18420"/>
        <label>1</label>
    </ligand>
</feature>